<sequence>MPGPEAAKAGPGLLLFRLVALGFGLLGGWVILTALGLVYYTPVGPGPGFFPFWLGALLVLLCAAIFGGSFLPGTVPDFPADLLPRGAALAQMLVTFACIAAFALLVERLGFVIVMFAVMMVLLLANRVPFVTALLVALGSSLGIGYAFVEWLGVFLPAAPWGLLGAVGL</sequence>
<dbReference type="Proteomes" id="UP000603940">
    <property type="component" value="Unassembled WGS sequence"/>
</dbReference>
<gene>
    <name evidence="3" type="ORF">IBL25_01570</name>
</gene>
<dbReference type="RefSeq" id="WP_187776796.1">
    <property type="nucleotide sequence ID" value="NZ_JACTUZ010000002.1"/>
</dbReference>
<protein>
    <submittedName>
        <fullName evidence="3">Tripartite tricarboxylate transporter TctB family protein</fullName>
    </submittedName>
</protein>
<feature type="transmembrane region" description="Helical" evidence="1">
    <location>
        <begin position="87"/>
        <end position="106"/>
    </location>
</feature>
<feature type="transmembrane region" description="Helical" evidence="1">
    <location>
        <begin position="14"/>
        <end position="40"/>
    </location>
</feature>
<feature type="transmembrane region" description="Helical" evidence="1">
    <location>
        <begin position="52"/>
        <end position="75"/>
    </location>
</feature>
<keyword evidence="1" id="KW-0472">Membrane</keyword>
<name>A0ABR7R1Q5_9PROT</name>
<feature type="transmembrane region" description="Helical" evidence="1">
    <location>
        <begin position="113"/>
        <end position="138"/>
    </location>
</feature>
<accession>A0ABR7R1Q5</accession>
<reference evidence="3 4" key="1">
    <citation type="journal article" date="2009" name="Int. J. Syst. Evol. Microbiol.">
        <title>Transfer of Teichococcus ludipueritiae and Muricoccus roseus to the genus Roseomonas, as Roseomonas ludipueritiae comb. nov. and Roseomonas rosea comb. nov., respectively, and emended description of the genus Roseomonas.</title>
        <authorList>
            <person name="Sanchez-Porro C."/>
            <person name="Gallego V."/>
            <person name="Busse H.J."/>
            <person name="Kampfer P."/>
            <person name="Ventosa A."/>
        </authorList>
    </citation>
    <scope>NUCLEOTIDE SEQUENCE [LARGE SCALE GENOMIC DNA]</scope>
    <source>
        <strain evidence="3 4">DSM 14915</strain>
    </source>
</reference>
<keyword evidence="1" id="KW-0812">Transmembrane</keyword>
<dbReference type="Pfam" id="PF07331">
    <property type="entry name" value="TctB"/>
    <property type="match status" value="1"/>
</dbReference>
<keyword evidence="4" id="KW-1185">Reference proteome</keyword>
<dbReference type="EMBL" id="JACTUZ010000002">
    <property type="protein sequence ID" value="MBC9175634.1"/>
    <property type="molecule type" value="Genomic_DNA"/>
</dbReference>
<dbReference type="InterPro" id="IPR009936">
    <property type="entry name" value="DUF1468"/>
</dbReference>
<feature type="domain" description="DUF1468" evidence="2">
    <location>
        <begin position="18"/>
        <end position="157"/>
    </location>
</feature>
<evidence type="ECO:0000313" key="3">
    <source>
        <dbReference type="EMBL" id="MBC9175634.1"/>
    </source>
</evidence>
<proteinExistence type="predicted"/>
<evidence type="ECO:0000313" key="4">
    <source>
        <dbReference type="Proteomes" id="UP000603940"/>
    </source>
</evidence>
<comment type="caution">
    <text evidence="3">The sequence shown here is derived from an EMBL/GenBank/DDBJ whole genome shotgun (WGS) entry which is preliminary data.</text>
</comment>
<evidence type="ECO:0000256" key="1">
    <source>
        <dbReference type="SAM" id="Phobius"/>
    </source>
</evidence>
<evidence type="ECO:0000259" key="2">
    <source>
        <dbReference type="Pfam" id="PF07331"/>
    </source>
</evidence>
<organism evidence="3 4">
    <name type="scientific">Pseudoroseomonas ludipueritiae</name>
    <dbReference type="NCBI Taxonomy" id="198093"/>
    <lineage>
        <taxon>Bacteria</taxon>
        <taxon>Pseudomonadati</taxon>
        <taxon>Pseudomonadota</taxon>
        <taxon>Alphaproteobacteria</taxon>
        <taxon>Acetobacterales</taxon>
        <taxon>Acetobacteraceae</taxon>
        <taxon>Pseudoroseomonas</taxon>
    </lineage>
</organism>
<feature type="transmembrane region" description="Helical" evidence="1">
    <location>
        <begin position="144"/>
        <end position="167"/>
    </location>
</feature>
<keyword evidence="1" id="KW-1133">Transmembrane helix</keyword>